<proteinExistence type="predicted"/>
<reference evidence="5" key="2">
    <citation type="journal article" date="2005" name="Nature">
        <title>The map-based sequence of the rice genome.</title>
        <authorList>
            <consortium name="International rice genome sequencing project (IRGSP)"/>
            <person name="Matsumoto T."/>
            <person name="Wu J."/>
            <person name="Kanamori H."/>
            <person name="Katayose Y."/>
            <person name="Fujisawa M."/>
            <person name="Namiki N."/>
            <person name="Mizuno H."/>
            <person name="Yamamoto K."/>
            <person name="Antonio B.A."/>
            <person name="Baba T."/>
            <person name="Sakata K."/>
            <person name="Nagamura Y."/>
            <person name="Aoki H."/>
            <person name="Arikawa K."/>
            <person name="Arita K."/>
            <person name="Bito T."/>
            <person name="Chiden Y."/>
            <person name="Fujitsuka N."/>
            <person name="Fukunaka R."/>
            <person name="Hamada M."/>
            <person name="Harada C."/>
            <person name="Hayashi A."/>
            <person name="Hijishita S."/>
            <person name="Honda M."/>
            <person name="Hosokawa S."/>
            <person name="Ichikawa Y."/>
            <person name="Idonuma A."/>
            <person name="Iijima M."/>
            <person name="Ikeda M."/>
            <person name="Ikeno M."/>
            <person name="Ito K."/>
            <person name="Ito S."/>
            <person name="Ito T."/>
            <person name="Ito Y."/>
            <person name="Ito Y."/>
            <person name="Iwabuchi A."/>
            <person name="Kamiya K."/>
            <person name="Karasawa W."/>
            <person name="Kurita K."/>
            <person name="Katagiri S."/>
            <person name="Kikuta A."/>
            <person name="Kobayashi H."/>
            <person name="Kobayashi N."/>
            <person name="Machita K."/>
            <person name="Maehara T."/>
            <person name="Masukawa M."/>
            <person name="Mizubayashi T."/>
            <person name="Mukai Y."/>
            <person name="Nagasaki H."/>
            <person name="Nagata Y."/>
            <person name="Naito S."/>
            <person name="Nakashima M."/>
            <person name="Nakama Y."/>
            <person name="Nakamichi Y."/>
            <person name="Nakamura M."/>
            <person name="Meguro A."/>
            <person name="Negishi M."/>
            <person name="Ohta I."/>
            <person name="Ohta T."/>
            <person name="Okamoto M."/>
            <person name="Ono N."/>
            <person name="Saji S."/>
            <person name="Sakaguchi M."/>
            <person name="Sakai K."/>
            <person name="Shibata M."/>
            <person name="Shimokawa T."/>
            <person name="Song J."/>
            <person name="Takazaki Y."/>
            <person name="Terasawa K."/>
            <person name="Tsugane M."/>
            <person name="Tsuji K."/>
            <person name="Ueda S."/>
            <person name="Waki K."/>
            <person name="Yamagata H."/>
            <person name="Yamamoto M."/>
            <person name="Yamamoto S."/>
            <person name="Yamane H."/>
            <person name="Yoshiki S."/>
            <person name="Yoshihara R."/>
            <person name="Yukawa K."/>
            <person name="Zhong H."/>
            <person name="Yano M."/>
            <person name="Yuan Q."/>
            <person name="Ouyang S."/>
            <person name="Liu J."/>
            <person name="Jones K.M."/>
            <person name="Gansberger K."/>
            <person name="Moffat K."/>
            <person name="Hill J."/>
            <person name="Bera J."/>
            <person name="Fadrosh D."/>
            <person name="Jin S."/>
            <person name="Johri S."/>
            <person name="Kim M."/>
            <person name="Overton L."/>
            <person name="Reardon M."/>
            <person name="Tsitrin T."/>
            <person name="Vuong H."/>
            <person name="Weaver B."/>
            <person name="Ciecko A."/>
            <person name="Tallon L."/>
            <person name="Jackson J."/>
            <person name="Pai G."/>
            <person name="Aken S.V."/>
            <person name="Utterback T."/>
            <person name="Reidmuller S."/>
            <person name="Feldblyum T."/>
            <person name="Hsiao J."/>
            <person name="Zismann V."/>
            <person name="Iobst S."/>
            <person name="de Vazeille A.R."/>
            <person name="Buell C.R."/>
            <person name="Ying K."/>
            <person name="Li Y."/>
            <person name="Lu T."/>
            <person name="Huang Y."/>
            <person name="Zhao Q."/>
            <person name="Feng Q."/>
            <person name="Zhang L."/>
            <person name="Zhu J."/>
            <person name="Weng Q."/>
            <person name="Mu J."/>
            <person name="Lu Y."/>
            <person name="Fan D."/>
            <person name="Liu Y."/>
            <person name="Guan J."/>
            <person name="Zhang Y."/>
            <person name="Yu S."/>
            <person name="Liu X."/>
            <person name="Zhang Y."/>
            <person name="Hong G."/>
            <person name="Han B."/>
            <person name="Choisne N."/>
            <person name="Demange N."/>
            <person name="Orjeda G."/>
            <person name="Samain S."/>
            <person name="Cattolico L."/>
            <person name="Pelletier E."/>
            <person name="Couloux A."/>
            <person name="Segurens B."/>
            <person name="Wincker P."/>
            <person name="D'Hont A."/>
            <person name="Scarpelli C."/>
            <person name="Weissenbach J."/>
            <person name="Salanoubat M."/>
            <person name="Quetier F."/>
            <person name="Yu Y."/>
            <person name="Kim H.R."/>
            <person name="Rambo T."/>
            <person name="Currie J."/>
            <person name="Collura K."/>
            <person name="Luo M."/>
            <person name="Yang T."/>
            <person name="Ammiraju J.S.S."/>
            <person name="Engler F."/>
            <person name="Soderlund C."/>
            <person name="Wing R.A."/>
            <person name="Palmer L.E."/>
            <person name="de la Bastide M."/>
            <person name="Spiegel L."/>
            <person name="Nascimento L."/>
            <person name="Zutavern T."/>
            <person name="O'Shaughnessy A."/>
            <person name="Dike S."/>
            <person name="Dedhia N."/>
            <person name="Preston R."/>
            <person name="Balija V."/>
            <person name="McCombie W.R."/>
            <person name="Chow T."/>
            <person name="Chen H."/>
            <person name="Chung M."/>
            <person name="Chen C."/>
            <person name="Shaw J."/>
            <person name="Wu H."/>
            <person name="Hsiao K."/>
            <person name="Chao Y."/>
            <person name="Chu M."/>
            <person name="Cheng C."/>
            <person name="Hour A."/>
            <person name="Lee P."/>
            <person name="Lin S."/>
            <person name="Lin Y."/>
            <person name="Liou J."/>
            <person name="Liu S."/>
            <person name="Hsing Y."/>
            <person name="Raghuvanshi S."/>
            <person name="Mohanty A."/>
            <person name="Bharti A.K."/>
            <person name="Gaur A."/>
            <person name="Gupta V."/>
            <person name="Kumar D."/>
            <person name="Ravi V."/>
            <person name="Vij S."/>
            <person name="Kapur A."/>
            <person name="Khurana P."/>
            <person name="Khurana P."/>
            <person name="Khurana J.P."/>
            <person name="Tyagi A.K."/>
            <person name="Gaikwad K."/>
            <person name="Singh A."/>
            <person name="Dalal V."/>
            <person name="Srivastava S."/>
            <person name="Dixit A."/>
            <person name="Pal A.K."/>
            <person name="Ghazi I.A."/>
            <person name="Yadav M."/>
            <person name="Pandit A."/>
            <person name="Bhargava A."/>
            <person name="Sureshbabu K."/>
            <person name="Batra K."/>
            <person name="Sharma T.R."/>
            <person name="Mohapatra T."/>
            <person name="Singh N.K."/>
            <person name="Messing J."/>
            <person name="Nelson A.B."/>
            <person name="Fuks G."/>
            <person name="Kavchok S."/>
            <person name="Keizer G."/>
            <person name="Linton E."/>
            <person name="Llaca V."/>
            <person name="Song R."/>
            <person name="Tanyolac B."/>
            <person name="Young S."/>
            <person name="Ho-Il K."/>
            <person name="Hahn J.H."/>
            <person name="Sangsakoo G."/>
            <person name="Vanavichit A."/>
            <person name="de Mattos Luiz.A.T."/>
            <person name="Zimmer P.D."/>
            <person name="Malone G."/>
            <person name="Dellagostin O."/>
            <person name="de Oliveira A.C."/>
            <person name="Bevan M."/>
            <person name="Bancroft I."/>
            <person name="Minx P."/>
            <person name="Cordum H."/>
            <person name="Wilson R."/>
            <person name="Cheng Z."/>
            <person name="Jin W."/>
            <person name="Jiang J."/>
            <person name="Leong S.A."/>
            <person name="Iwama H."/>
            <person name="Gojobori T."/>
            <person name="Itoh T."/>
            <person name="Niimura Y."/>
            <person name="Fujii Y."/>
            <person name="Habara T."/>
            <person name="Sakai H."/>
            <person name="Sato Y."/>
            <person name="Wilson G."/>
            <person name="Kumar K."/>
            <person name="McCouch S."/>
            <person name="Juretic N."/>
            <person name="Hoen D."/>
            <person name="Wright S."/>
            <person name="Bruskiewich R."/>
            <person name="Bureau T."/>
            <person name="Miyao A."/>
            <person name="Hirochika H."/>
            <person name="Nishikawa T."/>
            <person name="Kadowaki K."/>
            <person name="Sugiura M."/>
            <person name="Burr B."/>
            <person name="Sasaki T."/>
        </authorList>
    </citation>
    <scope>NUCLEOTIDE SEQUENCE [LARGE SCALE GENOMIC DNA]</scope>
    <source>
        <strain evidence="5">cv. Nipponbare</strain>
    </source>
</reference>
<sequence>MPAIARVVDDNSPLLMANSDVSVQFAEPPRASILNVARRIHPDGFHPSRPYLPFILNIQSDHLLLYTTNGGHAGGGIYLFHAYTGVAIRLPPSPERPINPRSSTPHQPPNTAPSSPTPRGQARGRSSVSVLRRTTRAATAACSPTTGGCGGRILTLDPFAAGEFHLRHVALPEGHGARMDNSDDKHRCVKVSEGKLRYVEIDGFPDTPAVTMTTLIDLDGAVWNMDYRVGLDEIWADDGYKLASRADAGQGPRHRARRPQQPWHTPLSTRRHDFCGEHVRQRHQEQGPALREVSGGRWRRLLGEVPELAIRICLEAITAIASPTPIWYMFASSSYPILFCRV</sequence>
<accession>Q67V51</accession>
<evidence type="ECO:0000313" key="3">
    <source>
        <dbReference type="EMBL" id="BAD37968.1"/>
    </source>
</evidence>
<gene>
    <name evidence="4" type="ORF">OsJ_29582</name>
    <name evidence="3" type="ORF">P0047B10.45</name>
</gene>
<evidence type="ECO:0000259" key="2">
    <source>
        <dbReference type="Pfam" id="PF07762"/>
    </source>
</evidence>
<feature type="region of interest" description="Disordered" evidence="1">
    <location>
        <begin position="246"/>
        <end position="267"/>
    </location>
</feature>
<dbReference type="EMBL" id="AP005308">
    <property type="protein sequence ID" value="BAD37968.1"/>
    <property type="molecule type" value="Genomic_DNA"/>
</dbReference>
<dbReference type="Proteomes" id="UP000000763">
    <property type="component" value="Chromosome 9"/>
</dbReference>
<dbReference type="Pfam" id="PF07762">
    <property type="entry name" value="DUF1618"/>
    <property type="match status" value="1"/>
</dbReference>
<reference evidence="4" key="5">
    <citation type="submission" date="2008-12" db="EMBL/GenBank/DDBJ databases">
        <title>Improved gene annotation of the rice (Oryza sativa) genomes.</title>
        <authorList>
            <person name="Wang J."/>
            <person name="Li R."/>
            <person name="Fan W."/>
            <person name="Huang Q."/>
            <person name="Zhang J."/>
            <person name="Zhou Y."/>
            <person name="Hu Y."/>
            <person name="Zi S."/>
            <person name="Li J."/>
            <person name="Ni P."/>
            <person name="Zheng H."/>
            <person name="Zhang Y."/>
            <person name="Zhao M."/>
            <person name="Hao Q."/>
            <person name="McDermott J."/>
            <person name="Samudrala R."/>
            <person name="Kristiansen K."/>
            <person name="Wong G.K.-S."/>
        </authorList>
    </citation>
    <scope>NUCLEOTIDE SEQUENCE</scope>
</reference>
<reference evidence="4" key="3">
    <citation type="journal article" date="2005" name="PLoS Biol.">
        <title>The genomes of Oryza sativa: a history of duplications.</title>
        <authorList>
            <person name="Yu J."/>
            <person name="Wang J."/>
            <person name="Lin W."/>
            <person name="Li S."/>
            <person name="Li H."/>
            <person name="Zhou J."/>
            <person name="Ni P."/>
            <person name="Dong W."/>
            <person name="Hu S."/>
            <person name="Zeng C."/>
            <person name="Zhang J."/>
            <person name="Zhang Y."/>
            <person name="Li R."/>
            <person name="Xu Z."/>
            <person name="Li S."/>
            <person name="Li X."/>
            <person name="Zheng H."/>
            <person name="Cong L."/>
            <person name="Lin L."/>
            <person name="Yin J."/>
            <person name="Geng J."/>
            <person name="Li G."/>
            <person name="Shi J."/>
            <person name="Liu J."/>
            <person name="Lv H."/>
            <person name="Li J."/>
            <person name="Wang J."/>
            <person name="Deng Y."/>
            <person name="Ran L."/>
            <person name="Shi X."/>
            <person name="Wang X."/>
            <person name="Wu Q."/>
            <person name="Li C."/>
            <person name="Ren X."/>
            <person name="Wang J."/>
            <person name="Wang X."/>
            <person name="Li D."/>
            <person name="Liu D."/>
            <person name="Zhang X."/>
            <person name="Ji Z."/>
            <person name="Zhao W."/>
            <person name="Sun Y."/>
            <person name="Zhang Z."/>
            <person name="Bao J."/>
            <person name="Han Y."/>
            <person name="Dong L."/>
            <person name="Ji J."/>
            <person name="Chen P."/>
            <person name="Wu S."/>
            <person name="Liu J."/>
            <person name="Xiao Y."/>
            <person name="Bu D."/>
            <person name="Tan J."/>
            <person name="Yang L."/>
            <person name="Ye C."/>
            <person name="Zhang J."/>
            <person name="Xu J."/>
            <person name="Zhou Y."/>
            <person name="Yu Y."/>
            <person name="Zhang B."/>
            <person name="Zhuang S."/>
            <person name="Wei H."/>
            <person name="Liu B."/>
            <person name="Lei M."/>
            <person name="Yu H."/>
            <person name="Li Y."/>
            <person name="Xu H."/>
            <person name="Wei S."/>
            <person name="He X."/>
            <person name="Fang L."/>
            <person name="Zhang Z."/>
            <person name="Zhang Y."/>
            <person name="Huang X."/>
            <person name="Su Z."/>
            <person name="Tong W."/>
            <person name="Li J."/>
            <person name="Tong Z."/>
            <person name="Li S."/>
            <person name="Ye J."/>
            <person name="Wang L."/>
            <person name="Fang L."/>
            <person name="Lei T."/>
            <person name="Chen C."/>
            <person name="Chen H."/>
            <person name="Xu Z."/>
            <person name="Li H."/>
            <person name="Huang H."/>
            <person name="Zhang F."/>
            <person name="Xu H."/>
            <person name="Li N."/>
            <person name="Zhao C."/>
            <person name="Li S."/>
            <person name="Dong L."/>
            <person name="Huang Y."/>
            <person name="Li L."/>
            <person name="Xi Y."/>
            <person name="Qi Q."/>
            <person name="Li W."/>
            <person name="Zhang B."/>
            <person name="Hu W."/>
            <person name="Zhang Y."/>
            <person name="Tian X."/>
            <person name="Jiao Y."/>
            <person name="Liang X."/>
            <person name="Jin J."/>
            <person name="Gao L."/>
            <person name="Zheng W."/>
            <person name="Hao B."/>
            <person name="Liu S."/>
            <person name="Wang W."/>
            <person name="Yuan L."/>
            <person name="Cao M."/>
            <person name="McDermott J."/>
            <person name="Samudrala R."/>
            <person name="Wang J."/>
            <person name="Wong G.K."/>
            <person name="Yang H."/>
        </authorList>
    </citation>
    <scope>NUCLEOTIDE SEQUENCE [LARGE SCALE GENOMIC DNA]</scope>
</reference>
<dbReference type="PANTHER" id="PTHR33086:SF51">
    <property type="entry name" value="OS06G0307900 PROTEIN"/>
    <property type="match status" value="1"/>
</dbReference>
<feature type="domain" description="DUF1618" evidence="2">
    <location>
        <begin position="153"/>
        <end position="242"/>
    </location>
</feature>
<evidence type="ECO:0000313" key="5">
    <source>
        <dbReference type="Proteomes" id="UP000000763"/>
    </source>
</evidence>
<name>Q67V51_ORYSJ</name>
<evidence type="ECO:0000256" key="1">
    <source>
        <dbReference type="SAM" id="MobiDB-lite"/>
    </source>
</evidence>
<dbReference type="AlphaFoldDB" id="Q67V51"/>
<dbReference type="PANTHER" id="PTHR33086">
    <property type="entry name" value="OS05G0468200 PROTEIN-RELATED"/>
    <property type="match status" value="1"/>
</dbReference>
<dbReference type="Proteomes" id="UP000007752">
    <property type="component" value="Chromosome 9"/>
</dbReference>
<evidence type="ECO:0000313" key="4">
    <source>
        <dbReference type="EMBL" id="EAZ44940.1"/>
    </source>
</evidence>
<dbReference type="InterPro" id="IPR011676">
    <property type="entry name" value="DUF1618"/>
</dbReference>
<feature type="region of interest" description="Disordered" evidence="1">
    <location>
        <begin position="91"/>
        <end position="137"/>
    </location>
</feature>
<organism evidence="4">
    <name type="scientific">Oryza sativa subsp. japonica</name>
    <name type="common">Rice</name>
    <dbReference type="NCBI Taxonomy" id="39947"/>
    <lineage>
        <taxon>Eukaryota</taxon>
        <taxon>Viridiplantae</taxon>
        <taxon>Streptophyta</taxon>
        <taxon>Embryophyta</taxon>
        <taxon>Tracheophyta</taxon>
        <taxon>Spermatophyta</taxon>
        <taxon>Magnoliopsida</taxon>
        <taxon>Liliopsida</taxon>
        <taxon>Poales</taxon>
        <taxon>Poaceae</taxon>
        <taxon>BOP clade</taxon>
        <taxon>Oryzoideae</taxon>
        <taxon>Oryzeae</taxon>
        <taxon>Oryzinae</taxon>
        <taxon>Oryza</taxon>
        <taxon>Oryza sativa</taxon>
    </lineage>
</organism>
<reference evidence="3" key="1">
    <citation type="submission" date="2002-05" db="EMBL/GenBank/DDBJ databases">
        <title>Oryza sativa nipponbare(GA3) genomic DNA, chromosome 9, PAC clone:P0047B10.</title>
        <authorList>
            <person name="Sasaki T."/>
            <person name="Matsumoto T."/>
            <person name="Katayose Y."/>
        </authorList>
    </citation>
    <scope>NUCLEOTIDE SEQUENCE</scope>
</reference>
<accession>A3BZF1</accession>
<dbReference type="EMBL" id="CM000146">
    <property type="protein sequence ID" value="EAZ44940.1"/>
    <property type="molecule type" value="Genomic_DNA"/>
</dbReference>
<protein>
    <recommendedName>
        <fullName evidence="2">DUF1618 domain-containing protein</fullName>
    </recommendedName>
</protein>
<feature type="compositionally biased region" description="Low complexity" evidence="1">
    <location>
        <begin position="123"/>
        <end position="137"/>
    </location>
</feature>
<reference evidence="5" key="4">
    <citation type="journal article" date="2008" name="Nucleic Acids Res.">
        <title>The rice annotation project database (RAP-DB): 2008 update.</title>
        <authorList>
            <consortium name="The rice annotation project (RAP)"/>
        </authorList>
    </citation>
    <scope>GENOME REANNOTATION</scope>
    <source>
        <strain evidence="5">cv. Nipponbare</strain>
    </source>
</reference>